<comment type="caution">
    <text evidence="2">The sequence shown here is derived from an EMBL/GenBank/DDBJ whole genome shotgun (WGS) entry which is preliminary data.</text>
</comment>
<feature type="compositionally biased region" description="Basic and acidic residues" evidence="1">
    <location>
        <begin position="53"/>
        <end position="72"/>
    </location>
</feature>
<proteinExistence type="predicted"/>
<evidence type="ECO:0000313" key="3">
    <source>
        <dbReference type="Proteomes" id="UP000676996"/>
    </source>
</evidence>
<evidence type="ECO:0000313" key="2">
    <source>
        <dbReference type="EMBL" id="MBR0553151.1"/>
    </source>
</evidence>
<organism evidence="2 3">
    <name type="scientific">Stakelama marina</name>
    <dbReference type="NCBI Taxonomy" id="2826939"/>
    <lineage>
        <taxon>Bacteria</taxon>
        <taxon>Pseudomonadati</taxon>
        <taxon>Pseudomonadota</taxon>
        <taxon>Alphaproteobacteria</taxon>
        <taxon>Sphingomonadales</taxon>
        <taxon>Sphingomonadaceae</taxon>
        <taxon>Stakelama</taxon>
    </lineage>
</organism>
<feature type="region of interest" description="Disordered" evidence="1">
    <location>
        <begin position="22"/>
        <end position="78"/>
    </location>
</feature>
<dbReference type="RefSeq" id="WP_284054395.1">
    <property type="nucleotide sequence ID" value="NZ_JAGRQC010000003.1"/>
</dbReference>
<dbReference type="Proteomes" id="UP000676996">
    <property type="component" value="Unassembled WGS sequence"/>
</dbReference>
<sequence length="78" mass="8412">MKALLAIIPLALLAACGAKNELEPPKQASLPPKPYGAADKPTADQLLTPDAQARPERSDELLKESKERKPDPFDLPPN</sequence>
<dbReference type="PROSITE" id="PS51257">
    <property type="entry name" value="PROKAR_LIPOPROTEIN"/>
    <property type="match status" value="1"/>
</dbReference>
<dbReference type="EMBL" id="JAGRQC010000003">
    <property type="protein sequence ID" value="MBR0553151.1"/>
    <property type="molecule type" value="Genomic_DNA"/>
</dbReference>
<keyword evidence="3" id="KW-1185">Reference proteome</keyword>
<accession>A0A8T4IFB4</accession>
<dbReference type="AlphaFoldDB" id="A0A8T4IFB4"/>
<gene>
    <name evidence="2" type="ORF">J7S20_11590</name>
</gene>
<evidence type="ECO:0000256" key="1">
    <source>
        <dbReference type="SAM" id="MobiDB-lite"/>
    </source>
</evidence>
<reference evidence="2" key="1">
    <citation type="submission" date="2021-04" db="EMBL/GenBank/DDBJ databases">
        <title>Ouciella asimina sp. nov., isolated from the surface seawater in the hydrothermal field of Okinawa Trough.</title>
        <authorList>
            <person name="Shuang W."/>
        </authorList>
    </citation>
    <scope>NUCLEOTIDE SEQUENCE</scope>
    <source>
        <strain evidence="2">LXI357</strain>
    </source>
</reference>
<name>A0A8T4IFB4_9SPHN</name>
<protein>
    <submittedName>
        <fullName evidence="2">Uncharacterized protein</fullName>
    </submittedName>
</protein>